<comment type="caution">
    <text evidence="3">The sequence shown here is derived from an EMBL/GenBank/DDBJ whole genome shotgun (WGS) entry which is preliminary data.</text>
</comment>
<evidence type="ECO:0000313" key="3">
    <source>
        <dbReference type="EMBL" id="MXP39802.1"/>
    </source>
</evidence>
<dbReference type="EMBL" id="JACICE010000004">
    <property type="protein sequence ID" value="MBB3777058.1"/>
    <property type="molecule type" value="Genomic_DNA"/>
</dbReference>
<organism evidence="3 4">
    <name type="scientific">Erythrobacter ramosus</name>
    <dbReference type="NCBI Taxonomy" id="35811"/>
    <lineage>
        <taxon>Bacteria</taxon>
        <taxon>Pseudomonadati</taxon>
        <taxon>Pseudomonadota</taxon>
        <taxon>Alphaproteobacteria</taxon>
        <taxon>Sphingomonadales</taxon>
        <taxon>Erythrobacteraceae</taxon>
        <taxon>Erythrobacter/Porphyrobacter group</taxon>
        <taxon>Erythrobacter</taxon>
    </lineage>
</organism>
<dbReference type="RefSeq" id="WP_160761946.1">
    <property type="nucleotide sequence ID" value="NZ_BAAADZ010000001.1"/>
</dbReference>
<evidence type="ECO:0000313" key="2">
    <source>
        <dbReference type="EMBL" id="MBB3777058.1"/>
    </source>
</evidence>
<sequence length="55" mass="6136">MDSGTFGWIELVFFYGIAIGFGVWQWVKMDRMLKKTRAEKAAKDAAEREGGPPAA</sequence>
<protein>
    <recommendedName>
        <fullName evidence="6">Heme exporter protein D</fullName>
    </recommendedName>
</protein>
<gene>
    <name evidence="2" type="ORF">FHS52_003051</name>
    <name evidence="3" type="ORF">GRI59_14425</name>
</gene>
<keyword evidence="1" id="KW-0812">Transmembrane</keyword>
<evidence type="ECO:0000313" key="4">
    <source>
        <dbReference type="Proteomes" id="UP000430021"/>
    </source>
</evidence>
<accession>A0A6I4ULS8</accession>
<evidence type="ECO:0000313" key="5">
    <source>
        <dbReference type="Proteomes" id="UP000548685"/>
    </source>
</evidence>
<evidence type="ECO:0008006" key="6">
    <source>
        <dbReference type="Google" id="ProtNLM"/>
    </source>
</evidence>
<dbReference type="EMBL" id="WTYB01000004">
    <property type="protein sequence ID" value="MXP39802.1"/>
    <property type="molecule type" value="Genomic_DNA"/>
</dbReference>
<keyword evidence="1" id="KW-0472">Membrane</keyword>
<dbReference type="AlphaFoldDB" id="A0A6I4ULS8"/>
<reference evidence="3 4" key="1">
    <citation type="submission" date="2019-12" db="EMBL/GenBank/DDBJ databases">
        <title>Genomic-based taxomic classification of the family Erythrobacteraceae.</title>
        <authorList>
            <person name="Xu L."/>
        </authorList>
    </citation>
    <scope>NUCLEOTIDE SEQUENCE [LARGE SCALE GENOMIC DNA]</scope>
    <source>
        <strain evidence="3 4">JCM 10282</strain>
    </source>
</reference>
<proteinExistence type="predicted"/>
<feature type="transmembrane region" description="Helical" evidence="1">
    <location>
        <begin position="6"/>
        <end position="27"/>
    </location>
</feature>
<name>A0A6I4ULS8_9SPHN</name>
<reference evidence="2 5" key="2">
    <citation type="submission" date="2020-08" db="EMBL/GenBank/DDBJ databases">
        <title>Genomic Encyclopedia of Type Strains, Phase IV (KMG-IV): sequencing the most valuable type-strain genomes for metagenomic binning, comparative biology and taxonomic classification.</title>
        <authorList>
            <person name="Goeker M."/>
        </authorList>
    </citation>
    <scope>NUCLEOTIDE SEQUENCE [LARGE SCALE GENOMIC DNA]</scope>
    <source>
        <strain evidence="2 5">DSM 8510</strain>
    </source>
</reference>
<evidence type="ECO:0000256" key="1">
    <source>
        <dbReference type="SAM" id="Phobius"/>
    </source>
</evidence>
<dbReference type="OrthoDB" id="7392257at2"/>
<keyword evidence="5" id="KW-1185">Reference proteome</keyword>
<keyword evidence="1" id="KW-1133">Transmembrane helix</keyword>
<dbReference type="Proteomes" id="UP000430021">
    <property type="component" value="Unassembled WGS sequence"/>
</dbReference>
<dbReference type="Proteomes" id="UP000548685">
    <property type="component" value="Unassembled WGS sequence"/>
</dbReference>